<keyword evidence="3" id="KW-1185">Reference proteome</keyword>
<proteinExistence type="predicted"/>
<comment type="caution">
    <text evidence="2">The sequence shown here is derived from an EMBL/GenBank/DDBJ whole genome shotgun (WGS) entry which is preliminary data.</text>
</comment>
<accession>A0A6A6MHN9</accession>
<sequence>MTSTQATGDLVRSNSDNVQHKDEQFNAVVGSLFGASLENILAVPKCPDMHRRANADIDHINLPALPLFSSHNSSIPGSSTNCDLSIAQLDSHSGRNHSQSWKKKRQQRCLNTKSQSGLLKRQNSLLNTDKQHNIQQQLPSGDYGQLQSHSPALVALVQQHTLENQKQQKFLKSVPELRGVDLKKQRQQQMREYLQQLADQQVHCMHPFNGNVCSRQLTQYMYHLQHRQPDNSIAYWREFVADYYDSCAKKRWFFLCVIVLHFMPTVSSLRQPWAHGSVSHAALNLEGGLVNEFVHAAQNCQTTIDGNGSDITTRSRRKLQYIADVFNSMEDLMTFSWETKIGPIESLKSYSQKLSATKFQKDEFQDKEKLEISQGMPTGTTVFLSSSSALSSNENYNSNMGKDGLLTTSEKAALAHLGDYCKLLRQTSINSNVSKSGESSYLYKRVNHSQPFQVPNSMKATRTYKTI</sequence>
<dbReference type="EMBL" id="JAAGAX010000005">
    <property type="protein sequence ID" value="KAF2313232.1"/>
    <property type="molecule type" value="Genomic_DNA"/>
</dbReference>
<protein>
    <submittedName>
        <fullName evidence="2">Uncharacterized protein</fullName>
    </submittedName>
</protein>
<dbReference type="Proteomes" id="UP000467840">
    <property type="component" value="Chromosome 15"/>
</dbReference>
<dbReference type="PANTHER" id="PTHR10378">
    <property type="entry name" value="LIM DOMAIN-BINDING PROTEIN"/>
    <property type="match status" value="1"/>
</dbReference>
<evidence type="ECO:0000313" key="3">
    <source>
        <dbReference type="Proteomes" id="UP000467840"/>
    </source>
</evidence>
<reference evidence="2 3" key="1">
    <citation type="journal article" date="2020" name="Mol. Plant">
        <title>The Chromosome-Based Rubber Tree Genome Provides New Insights into Spurge Genome Evolution and Rubber Biosynthesis.</title>
        <authorList>
            <person name="Liu J."/>
            <person name="Shi C."/>
            <person name="Shi C.C."/>
            <person name="Li W."/>
            <person name="Zhang Q.J."/>
            <person name="Zhang Y."/>
            <person name="Li K."/>
            <person name="Lu H.F."/>
            <person name="Shi C."/>
            <person name="Zhu S.T."/>
            <person name="Xiao Z.Y."/>
            <person name="Nan H."/>
            <person name="Yue Y."/>
            <person name="Zhu X.G."/>
            <person name="Wu Y."/>
            <person name="Hong X.N."/>
            <person name="Fan G.Y."/>
            <person name="Tong Y."/>
            <person name="Zhang D."/>
            <person name="Mao C.L."/>
            <person name="Liu Y.L."/>
            <person name="Hao S.J."/>
            <person name="Liu W.Q."/>
            <person name="Lv M.Q."/>
            <person name="Zhang H.B."/>
            <person name="Liu Y."/>
            <person name="Hu-Tang G.R."/>
            <person name="Wang J.P."/>
            <person name="Wang J.H."/>
            <person name="Sun Y.H."/>
            <person name="Ni S.B."/>
            <person name="Chen W.B."/>
            <person name="Zhang X.C."/>
            <person name="Jiao Y.N."/>
            <person name="Eichler E.E."/>
            <person name="Li G.H."/>
            <person name="Liu X."/>
            <person name="Gao L.Z."/>
        </authorList>
    </citation>
    <scope>NUCLEOTIDE SEQUENCE [LARGE SCALE GENOMIC DNA]</scope>
    <source>
        <strain evidence="3">cv. GT1</strain>
        <tissue evidence="2">Leaf</tissue>
    </source>
</reference>
<gene>
    <name evidence="2" type="ORF">GH714_009911</name>
</gene>
<dbReference type="AlphaFoldDB" id="A0A6A6MHN9"/>
<organism evidence="2 3">
    <name type="scientific">Hevea brasiliensis</name>
    <name type="common">Para rubber tree</name>
    <name type="synonym">Siphonia brasiliensis</name>
    <dbReference type="NCBI Taxonomy" id="3981"/>
    <lineage>
        <taxon>Eukaryota</taxon>
        <taxon>Viridiplantae</taxon>
        <taxon>Streptophyta</taxon>
        <taxon>Embryophyta</taxon>
        <taxon>Tracheophyta</taxon>
        <taxon>Spermatophyta</taxon>
        <taxon>Magnoliopsida</taxon>
        <taxon>eudicotyledons</taxon>
        <taxon>Gunneridae</taxon>
        <taxon>Pentapetalae</taxon>
        <taxon>rosids</taxon>
        <taxon>fabids</taxon>
        <taxon>Malpighiales</taxon>
        <taxon>Euphorbiaceae</taxon>
        <taxon>Crotonoideae</taxon>
        <taxon>Micrandreae</taxon>
        <taxon>Hevea</taxon>
    </lineage>
</organism>
<dbReference type="Pfam" id="PF01803">
    <property type="entry name" value="LIM_bind"/>
    <property type="match status" value="1"/>
</dbReference>
<evidence type="ECO:0000256" key="1">
    <source>
        <dbReference type="SAM" id="MobiDB-lite"/>
    </source>
</evidence>
<dbReference type="InterPro" id="IPR029005">
    <property type="entry name" value="LIM-bd/SEUSS"/>
</dbReference>
<feature type="region of interest" description="Disordered" evidence="1">
    <location>
        <begin position="91"/>
        <end position="114"/>
    </location>
</feature>
<name>A0A6A6MHN9_HEVBR</name>
<evidence type="ECO:0000313" key="2">
    <source>
        <dbReference type="EMBL" id="KAF2313232.1"/>
    </source>
</evidence>